<dbReference type="EMBL" id="JASCZI010211777">
    <property type="protein sequence ID" value="MED6196620.1"/>
    <property type="molecule type" value="Genomic_DNA"/>
</dbReference>
<keyword evidence="2" id="KW-1185">Reference proteome</keyword>
<evidence type="ECO:0000313" key="1">
    <source>
        <dbReference type="EMBL" id="MED6196620.1"/>
    </source>
</evidence>
<sequence>MGEWSGMNRPSLEFHIPVKTVLGTGCYDGVGGKDLDLSERVAPLYAIICDLRANAKVSAESTQKGGMGRFGIAATFNRREPCLDSFRVVVWLREDNRRVSSRPALGILGMHHTLFVHLFVFLREGKTPLRKDPIQQGGLVRHHSILPLVP</sequence>
<evidence type="ECO:0000313" key="2">
    <source>
        <dbReference type="Proteomes" id="UP001341840"/>
    </source>
</evidence>
<reference evidence="1 2" key="1">
    <citation type="journal article" date="2023" name="Plants (Basel)">
        <title>Bridging the Gap: Combining Genomics and Transcriptomics Approaches to Understand Stylosanthes scabra, an Orphan Legume from the Brazilian Caatinga.</title>
        <authorList>
            <person name="Ferreira-Neto J.R.C."/>
            <person name="da Silva M.D."/>
            <person name="Binneck E."/>
            <person name="de Melo N.F."/>
            <person name="da Silva R.H."/>
            <person name="de Melo A.L.T.M."/>
            <person name="Pandolfi V."/>
            <person name="Bustamante F.O."/>
            <person name="Brasileiro-Vidal A.C."/>
            <person name="Benko-Iseppon A.M."/>
        </authorList>
    </citation>
    <scope>NUCLEOTIDE SEQUENCE [LARGE SCALE GENOMIC DNA]</scope>
    <source>
        <tissue evidence="1">Leaves</tissue>
    </source>
</reference>
<protein>
    <submittedName>
        <fullName evidence="1">Uncharacterized protein</fullName>
    </submittedName>
</protein>
<accession>A0ABU6XEX4</accession>
<comment type="caution">
    <text evidence="1">The sequence shown here is derived from an EMBL/GenBank/DDBJ whole genome shotgun (WGS) entry which is preliminary data.</text>
</comment>
<organism evidence="1 2">
    <name type="scientific">Stylosanthes scabra</name>
    <dbReference type="NCBI Taxonomy" id="79078"/>
    <lineage>
        <taxon>Eukaryota</taxon>
        <taxon>Viridiplantae</taxon>
        <taxon>Streptophyta</taxon>
        <taxon>Embryophyta</taxon>
        <taxon>Tracheophyta</taxon>
        <taxon>Spermatophyta</taxon>
        <taxon>Magnoliopsida</taxon>
        <taxon>eudicotyledons</taxon>
        <taxon>Gunneridae</taxon>
        <taxon>Pentapetalae</taxon>
        <taxon>rosids</taxon>
        <taxon>fabids</taxon>
        <taxon>Fabales</taxon>
        <taxon>Fabaceae</taxon>
        <taxon>Papilionoideae</taxon>
        <taxon>50 kb inversion clade</taxon>
        <taxon>dalbergioids sensu lato</taxon>
        <taxon>Dalbergieae</taxon>
        <taxon>Pterocarpus clade</taxon>
        <taxon>Stylosanthes</taxon>
    </lineage>
</organism>
<dbReference type="Proteomes" id="UP001341840">
    <property type="component" value="Unassembled WGS sequence"/>
</dbReference>
<gene>
    <name evidence="1" type="ORF">PIB30_049204</name>
</gene>
<proteinExistence type="predicted"/>
<name>A0ABU6XEX4_9FABA</name>